<accession>A0A9P1IFQ3</accession>
<evidence type="ECO:0000313" key="3">
    <source>
        <dbReference type="Proteomes" id="UP001152747"/>
    </source>
</evidence>
<name>A0A9P1IFQ3_9PELO</name>
<dbReference type="AlphaFoldDB" id="A0A9P1IFQ3"/>
<protein>
    <submittedName>
        <fullName evidence="2">Uncharacterized protein</fullName>
    </submittedName>
</protein>
<evidence type="ECO:0000313" key="2">
    <source>
        <dbReference type="EMBL" id="CAI5443728.1"/>
    </source>
</evidence>
<keyword evidence="1" id="KW-0732">Signal</keyword>
<feature type="chain" id="PRO_5040257069" evidence="1">
    <location>
        <begin position="20"/>
        <end position="147"/>
    </location>
</feature>
<proteinExistence type="predicted"/>
<dbReference type="EMBL" id="CANHGI010000002">
    <property type="protein sequence ID" value="CAI5443728.1"/>
    <property type="molecule type" value="Genomic_DNA"/>
</dbReference>
<reference evidence="2" key="1">
    <citation type="submission" date="2022-11" db="EMBL/GenBank/DDBJ databases">
        <authorList>
            <person name="Kikuchi T."/>
        </authorList>
    </citation>
    <scope>NUCLEOTIDE SEQUENCE</scope>
    <source>
        <strain evidence="2">PS1010</strain>
    </source>
</reference>
<evidence type="ECO:0000256" key="1">
    <source>
        <dbReference type="SAM" id="SignalP"/>
    </source>
</evidence>
<dbReference type="Proteomes" id="UP001152747">
    <property type="component" value="Unassembled WGS sequence"/>
</dbReference>
<keyword evidence="3" id="KW-1185">Reference proteome</keyword>
<gene>
    <name evidence="2" type="ORF">CAMP_LOCUS6365</name>
</gene>
<comment type="caution">
    <text evidence="2">The sequence shown here is derived from an EMBL/GenBank/DDBJ whole genome shotgun (WGS) entry which is preliminary data.</text>
</comment>
<feature type="signal peptide" evidence="1">
    <location>
        <begin position="1"/>
        <end position="19"/>
    </location>
</feature>
<organism evidence="2 3">
    <name type="scientific">Caenorhabditis angaria</name>
    <dbReference type="NCBI Taxonomy" id="860376"/>
    <lineage>
        <taxon>Eukaryota</taxon>
        <taxon>Metazoa</taxon>
        <taxon>Ecdysozoa</taxon>
        <taxon>Nematoda</taxon>
        <taxon>Chromadorea</taxon>
        <taxon>Rhabditida</taxon>
        <taxon>Rhabditina</taxon>
        <taxon>Rhabditomorpha</taxon>
        <taxon>Rhabditoidea</taxon>
        <taxon>Rhabditidae</taxon>
        <taxon>Peloderinae</taxon>
        <taxon>Caenorhabditis</taxon>
    </lineage>
</organism>
<sequence>MKFLILIFLLSSTQKLVSTETAAERAGIDLLIYMFECESQRNPEFVHADYEAIDKFGVISHKSEADKEILALSDSDIAKRVGVLGMLRNLTLPLAIPVAFPFTFEFTKDAMLYVKDHENEKLKSLLLYKRDTTVKGGYKAYRYVEIA</sequence>